<keyword evidence="2" id="KW-1185">Reference proteome</keyword>
<dbReference type="EMBL" id="PYDT01000010">
    <property type="protein sequence ID" value="THU47807.1"/>
    <property type="molecule type" value="Genomic_DNA"/>
</dbReference>
<evidence type="ECO:0000313" key="2">
    <source>
        <dbReference type="Proteomes" id="UP000317650"/>
    </source>
</evidence>
<sequence>MRNSIGNPWCSSFMGADIAMISMCLKSPAVLTKLPLAPSQIPSQGLPLPLPLPSSSSLPLRPLSPVLEAYRFFCSQELKEVSSRSVFCGDRSLWNVFTYRISFRDT</sequence>
<proteinExistence type="predicted"/>
<protein>
    <submittedName>
        <fullName evidence="1">Uncharacterized protein</fullName>
    </submittedName>
</protein>
<evidence type="ECO:0000313" key="1">
    <source>
        <dbReference type="EMBL" id="THU47807.1"/>
    </source>
</evidence>
<dbReference type="Proteomes" id="UP000317650">
    <property type="component" value="Chromosome 9"/>
</dbReference>
<gene>
    <name evidence="1" type="ORF">C4D60_Mb09t19530</name>
</gene>
<comment type="caution">
    <text evidence="1">The sequence shown here is derived from an EMBL/GenBank/DDBJ whole genome shotgun (WGS) entry which is preliminary data.</text>
</comment>
<reference evidence="1 2" key="1">
    <citation type="journal article" date="2019" name="Nat. Plants">
        <title>Genome sequencing of Musa balbisiana reveals subgenome evolution and function divergence in polyploid bananas.</title>
        <authorList>
            <person name="Yao X."/>
        </authorList>
    </citation>
    <scope>NUCLEOTIDE SEQUENCE [LARGE SCALE GENOMIC DNA]</scope>
    <source>
        <strain evidence="2">cv. DH-PKW</strain>
        <tissue evidence="1">Leaves</tissue>
    </source>
</reference>
<name>A0A4S8IHK0_MUSBA</name>
<organism evidence="1 2">
    <name type="scientific">Musa balbisiana</name>
    <name type="common">Banana</name>
    <dbReference type="NCBI Taxonomy" id="52838"/>
    <lineage>
        <taxon>Eukaryota</taxon>
        <taxon>Viridiplantae</taxon>
        <taxon>Streptophyta</taxon>
        <taxon>Embryophyta</taxon>
        <taxon>Tracheophyta</taxon>
        <taxon>Spermatophyta</taxon>
        <taxon>Magnoliopsida</taxon>
        <taxon>Liliopsida</taxon>
        <taxon>Zingiberales</taxon>
        <taxon>Musaceae</taxon>
        <taxon>Musa</taxon>
    </lineage>
</organism>
<accession>A0A4S8IHK0</accession>
<dbReference type="AlphaFoldDB" id="A0A4S8IHK0"/>